<evidence type="ECO:0000256" key="3">
    <source>
        <dbReference type="ARBA" id="ARBA00022833"/>
    </source>
</evidence>
<feature type="domain" description="AN1-type" evidence="7">
    <location>
        <begin position="145"/>
        <end position="191"/>
    </location>
</feature>
<dbReference type="InterPro" id="IPR000058">
    <property type="entry name" value="Znf_AN1"/>
</dbReference>
<dbReference type="InterPro" id="IPR050652">
    <property type="entry name" value="AN1_A20_ZnFinger"/>
</dbReference>
<dbReference type="Proteomes" id="UP000823046">
    <property type="component" value="Unassembled WGS sequence"/>
</dbReference>
<feature type="region of interest" description="Disordered" evidence="5">
    <location>
        <begin position="87"/>
        <end position="106"/>
    </location>
</feature>
<evidence type="ECO:0000256" key="2">
    <source>
        <dbReference type="ARBA" id="ARBA00022771"/>
    </source>
</evidence>
<feature type="domain" description="A20-type" evidence="6">
    <location>
        <begin position="9"/>
        <end position="43"/>
    </location>
</feature>
<sequence>MNSEQKEQTSRPQLCANNCGFYGNPANQNLCSKCYHEFLQKQAPKDQRSMSVEQSHGAKHRLKRSSELSTNRVLPLGPAFNSTLSTFEQSSPVARPNSISTQPFPRCEDSRIVSEERSSNSVSALSSTSNIAEVTEAKAATSPKHRDTLRCHECSRKLGLLGLACRCGYTFCAQHLHSDMHRCTFDYKTLQREQLRKQNNKVVAEKLDKL</sequence>
<reference evidence="8 9" key="1">
    <citation type="journal article" date="2020" name="bioRxiv">
        <title>Metabolic contributions of an alphaproteobacterial endosymbiont in the apicomplexan Cardiosporidium cionae.</title>
        <authorList>
            <person name="Hunter E.S."/>
            <person name="Paight C.J."/>
            <person name="Lane C.E."/>
        </authorList>
    </citation>
    <scope>NUCLEOTIDE SEQUENCE [LARGE SCALE GENOMIC DNA]</scope>
    <source>
        <strain evidence="8">ESH_2018</strain>
    </source>
</reference>
<dbReference type="EMBL" id="JADAQX010000190">
    <property type="protein sequence ID" value="KAF8821357.1"/>
    <property type="molecule type" value="Genomic_DNA"/>
</dbReference>
<dbReference type="Gene3D" id="1.20.5.4770">
    <property type="match status" value="1"/>
</dbReference>
<evidence type="ECO:0000259" key="7">
    <source>
        <dbReference type="PROSITE" id="PS51039"/>
    </source>
</evidence>
<gene>
    <name evidence="8" type="ORF">IE077_002119</name>
</gene>
<evidence type="ECO:0000313" key="9">
    <source>
        <dbReference type="Proteomes" id="UP000823046"/>
    </source>
</evidence>
<dbReference type="SUPFAM" id="SSF57716">
    <property type="entry name" value="Glucocorticoid receptor-like (DNA-binding domain)"/>
    <property type="match status" value="1"/>
</dbReference>
<keyword evidence="3" id="KW-0862">Zinc</keyword>
<evidence type="ECO:0000313" key="8">
    <source>
        <dbReference type="EMBL" id="KAF8821357.1"/>
    </source>
</evidence>
<name>A0ABQ7JBH4_9APIC</name>
<evidence type="ECO:0000256" key="1">
    <source>
        <dbReference type="ARBA" id="ARBA00022723"/>
    </source>
</evidence>
<protein>
    <submittedName>
        <fullName evidence="8">AN1 family Zinc finger domain-containing protein</fullName>
    </submittedName>
</protein>
<accession>A0ABQ7JBH4</accession>
<dbReference type="PANTHER" id="PTHR10634">
    <property type="entry name" value="AN1-TYPE ZINC FINGER PROTEIN"/>
    <property type="match status" value="1"/>
</dbReference>
<dbReference type="SMART" id="SM00154">
    <property type="entry name" value="ZnF_AN1"/>
    <property type="match status" value="1"/>
</dbReference>
<keyword evidence="2 4" id="KW-0863">Zinc-finger</keyword>
<feature type="region of interest" description="Disordered" evidence="5">
    <location>
        <begin position="43"/>
        <end position="68"/>
    </location>
</feature>
<evidence type="ECO:0000256" key="5">
    <source>
        <dbReference type="SAM" id="MobiDB-lite"/>
    </source>
</evidence>
<keyword evidence="9" id="KW-1185">Reference proteome</keyword>
<dbReference type="PROSITE" id="PS51036">
    <property type="entry name" value="ZF_A20"/>
    <property type="match status" value="1"/>
</dbReference>
<dbReference type="Pfam" id="PF01754">
    <property type="entry name" value="zf-A20"/>
    <property type="match status" value="1"/>
</dbReference>
<proteinExistence type="predicted"/>
<comment type="caution">
    <text evidence="8">The sequence shown here is derived from an EMBL/GenBank/DDBJ whole genome shotgun (WGS) entry which is preliminary data.</text>
</comment>
<dbReference type="Gene3D" id="4.10.1110.10">
    <property type="entry name" value="AN1-like Zinc finger"/>
    <property type="match status" value="1"/>
</dbReference>
<dbReference type="InterPro" id="IPR035896">
    <property type="entry name" value="AN1-like_Znf"/>
</dbReference>
<dbReference type="SUPFAM" id="SSF118310">
    <property type="entry name" value="AN1-like Zinc finger"/>
    <property type="match status" value="1"/>
</dbReference>
<dbReference type="SMART" id="SM00259">
    <property type="entry name" value="ZnF_A20"/>
    <property type="match status" value="1"/>
</dbReference>
<evidence type="ECO:0000259" key="6">
    <source>
        <dbReference type="PROSITE" id="PS51036"/>
    </source>
</evidence>
<dbReference type="InterPro" id="IPR002653">
    <property type="entry name" value="Znf_A20"/>
</dbReference>
<organism evidence="8 9">
    <name type="scientific">Cardiosporidium cionae</name>
    <dbReference type="NCBI Taxonomy" id="476202"/>
    <lineage>
        <taxon>Eukaryota</taxon>
        <taxon>Sar</taxon>
        <taxon>Alveolata</taxon>
        <taxon>Apicomplexa</taxon>
        <taxon>Aconoidasida</taxon>
        <taxon>Nephromycida</taxon>
        <taxon>Cardiosporidium</taxon>
    </lineage>
</organism>
<dbReference type="PROSITE" id="PS51039">
    <property type="entry name" value="ZF_AN1"/>
    <property type="match status" value="1"/>
</dbReference>
<evidence type="ECO:0000256" key="4">
    <source>
        <dbReference type="PROSITE-ProRule" id="PRU00449"/>
    </source>
</evidence>
<keyword evidence="1" id="KW-0479">Metal-binding</keyword>
<feature type="compositionally biased region" description="Polar residues" evidence="5">
    <location>
        <begin position="87"/>
        <end position="103"/>
    </location>
</feature>